<gene>
    <name evidence="3" type="ORF">NCTC1659_01854</name>
</gene>
<evidence type="ECO:0000259" key="2">
    <source>
        <dbReference type="Pfam" id="PF19933"/>
    </source>
</evidence>
<keyword evidence="1" id="KW-0732">Signal</keyword>
<dbReference type="SUPFAM" id="SSF81901">
    <property type="entry name" value="HCP-like"/>
    <property type="match status" value="1"/>
</dbReference>
<reference evidence="3 4" key="1">
    <citation type="submission" date="2018-06" db="EMBL/GenBank/DDBJ databases">
        <authorList>
            <consortium name="Pathogen Informatics"/>
            <person name="Doyle S."/>
        </authorList>
    </citation>
    <scope>NUCLEOTIDE SEQUENCE [LARGE SCALE GENOMIC DNA]</scope>
    <source>
        <strain evidence="3 4">NCTC1659</strain>
    </source>
</reference>
<dbReference type="Proteomes" id="UP000254329">
    <property type="component" value="Unassembled WGS sequence"/>
</dbReference>
<dbReference type="PROSITE" id="PS51257">
    <property type="entry name" value="PROKAR_LIPOPROTEIN"/>
    <property type="match status" value="1"/>
</dbReference>
<proteinExistence type="predicted"/>
<dbReference type="STRING" id="733.B0186_09985"/>
<feature type="domain" description="DUF6396" evidence="2">
    <location>
        <begin position="243"/>
        <end position="347"/>
    </location>
</feature>
<dbReference type="AlphaFoldDB" id="A0A1V4AYX9"/>
<dbReference type="EMBL" id="UGHF01000001">
    <property type="protein sequence ID" value="STO60559.1"/>
    <property type="molecule type" value="Genomic_DNA"/>
</dbReference>
<sequence>MQNKIKILPLVTMLALTACAAQPQPSVAQSNPQWKNLEIQCVHEKRPAISPETKQLYDYALYQDLHNMWSGKKGDVIWQSILPYYRIAAANGDYKANIRLQYLLKTQRIKTDNNINEVLALNEMLSQQLPATAYYNTYLYLQLGYGIKTKEKLGRFAFLRKAAEMGSREAQFELGNLILSIKDDNSFNDRMKIWEVLLSCSSNQGFSEAGESLGILYQDDKKYLKAIQYYHQGVKNGSSIAGRMLKKGFSGKYPKEHYDYLGNIRDLERAKRYEMIEDFLFSYDYLFPTVPDLDEIVPLPPAKLPPWDGKIAFQRWFEGPPPEKPSDELMQKLAKQAGLDWQTGLPLKK</sequence>
<feature type="chain" id="PRO_5030036216" description="DUF6396 domain-containing protein" evidence="1">
    <location>
        <begin position="21"/>
        <end position="349"/>
    </location>
</feature>
<dbReference type="InterPro" id="IPR011990">
    <property type="entry name" value="TPR-like_helical_dom_sf"/>
</dbReference>
<dbReference type="Gene3D" id="1.25.40.10">
    <property type="entry name" value="Tetratricopeptide repeat domain"/>
    <property type="match status" value="1"/>
</dbReference>
<evidence type="ECO:0000313" key="4">
    <source>
        <dbReference type="Proteomes" id="UP000254329"/>
    </source>
</evidence>
<name>A0A1V4AYX9_9PAST</name>
<dbReference type="Pfam" id="PF19933">
    <property type="entry name" value="DUF6396"/>
    <property type="match status" value="1"/>
</dbReference>
<keyword evidence="4" id="KW-1185">Reference proteome</keyword>
<evidence type="ECO:0000256" key="1">
    <source>
        <dbReference type="SAM" id="SignalP"/>
    </source>
</evidence>
<dbReference type="InterPro" id="IPR045653">
    <property type="entry name" value="DUF6396"/>
</dbReference>
<dbReference type="RefSeq" id="WP_078219219.1">
    <property type="nucleotide sequence ID" value="NZ_MUXZ01000041.1"/>
</dbReference>
<evidence type="ECO:0000313" key="3">
    <source>
        <dbReference type="EMBL" id="STO60559.1"/>
    </source>
</evidence>
<feature type="signal peptide" evidence="1">
    <location>
        <begin position="1"/>
        <end position="20"/>
    </location>
</feature>
<accession>A0A1V4AYX9</accession>
<protein>
    <recommendedName>
        <fullName evidence="2">DUF6396 domain-containing protein</fullName>
    </recommendedName>
</protein>
<organism evidence="3 4">
    <name type="scientific">Canicola haemoglobinophilus</name>
    <dbReference type="NCBI Taxonomy" id="733"/>
    <lineage>
        <taxon>Bacteria</taxon>
        <taxon>Pseudomonadati</taxon>
        <taxon>Pseudomonadota</taxon>
        <taxon>Gammaproteobacteria</taxon>
        <taxon>Pasteurellales</taxon>
        <taxon>Pasteurellaceae</taxon>
        <taxon>Canicola</taxon>
    </lineage>
</organism>